<accession>A0A8J3NHD1</accession>
<dbReference type="EMBL" id="BOMB01000048">
    <property type="protein sequence ID" value="GID15824.1"/>
    <property type="molecule type" value="Genomic_DNA"/>
</dbReference>
<comment type="caution">
    <text evidence="2">The sequence shown here is derived from an EMBL/GenBank/DDBJ whole genome shotgun (WGS) entry which is preliminary data.</text>
</comment>
<organism evidence="2 3">
    <name type="scientific">Actinocatenispora rupis</name>
    <dbReference type="NCBI Taxonomy" id="519421"/>
    <lineage>
        <taxon>Bacteria</taxon>
        <taxon>Bacillati</taxon>
        <taxon>Actinomycetota</taxon>
        <taxon>Actinomycetes</taxon>
        <taxon>Micromonosporales</taxon>
        <taxon>Micromonosporaceae</taxon>
        <taxon>Actinocatenispora</taxon>
    </lineage>
</organism>
<proteinExistence type="predicted"/>
<sequence length="169" mass="17565">MDTTLMMSARGVSLALATVAFGLVAGLFYAFAVAVMPALRPADDRTFVDVMQRINTAILNGWFLTVFVGALLPAGAAVALHVPAGGRGVLPWAVAGLLLYVVMFLITGRVNVPLNDRLAAAGDPATLTDPAVVRAGFEAAWVRWNVARAVVSTAAFGCLVVALVLATRA</sequence>
<feature type="transmembrane region" description="Helical" evidence="1">
    <location>
        <begin position="146"/>
        <end position="166"/>
    </location>
</feature>
<dbReference type="Pfam" id="PF08592">
    <property type="entry name" value="Anthrone_oxy"/>
    <property type="match status" value="1"/>
</dbReference>
<keyword evidence="1" id="KW-1133">Transmembrane helix</keyword>
<evidence type="ECO:0000256" key="1">
    <source>
        <dbReference type="SAM" id="Phobius"/>
    </source>
</evidence>
<dbReference type="InterPro" id="IPR013901">
    <property type="entry name" value="Anthrone_oxy"/>
</dbReference>
<feature type="transmembrane region" description="Helical" evidence="1">
    <location>
        <begin position="12"/>
        <end position="39"/>
    </location>
</feature>
<keyword evidence="1" id="KW-0472">Membrane</keyword>
<gene>
    <name evidence="2" type="ORF">Aru02nite_67130</name>
</gene>
<evidence type="ECO:0000313" key="2">
    <source>
        <dbReference type="EMBL" id="GID15824.1"/>
    </source>
</evidence>
<dbReference type="RefSeq" id="WP_239077109.1">
    <property type="nucleotide sequence ID" value="NZ_BAAAZM010000015.1"/>
</dbReference>
<keyword evidence="3" id="KW-1185">Reference proteome</keyword>
<dbReference type="AlphaFoldDB" id="A0A8J3NHD1"/>
<dbReference type="Proteomes" id="UP000612808">
    <property type="component" value="Unassembled WGS sequence"/>
</dbReference>
<keyword evidence="1" id="KW-0812">Transmembrane</keyword>
<evidence type="ECO:0000313" key="3">
    <source>
        <dbReference type="Proteomes" id="UP000612808"/>
    </source>
</evidence>
<reference evidence="2" key="1">
    <citation type="submission" date="2021-01" db="EMBL/GenBank/DDBJ databases">
        <title>Whole genome shotgun sequence of Actinocatenispora rupis NBRC 107355.</title>
        <authorList>
            <person name="Komaki H."/>
            <person name="Tamura T."/>
        </authorList>
    </citation>
    <scope>NUCLEOTIDE SEQUENCE</scope>
    <source>
        <strain evidence="2">NBRC 107355</strain>
    </source>
</reference>
<feature type="transmembrane region" description="Helical" evidence="1">
    <location>
        <begin position="59"/>
        <end position="82"/>
    </location>
</feature>
<protein>
    <submittedName>
        <fullName evidence="2">Membrane protein</fullName>
    </submittedName>
</protein>
<name>A0A8J3NHD1_9ACTN</name>
<feature type="transmembrane region" description="Helical" evidence="1">
    <location>
        <begin position="89"/>
        <end position="108"/>
    </location>
</feature>